<proteinExistence type="predicted"/>
<dbReference type="Proteomes" id="UP000199416">
    <property type="component" value="Unassembled WGS sequence"/>
</dbReference>
<dbReference type="STRING" id="1190417.SAMN05660690_0418"/>
<accession>A0A1G6IKA7</accession>
<dbReference type="Pfam" id="PF08310">
    <property type="entry name" value="LGFP"/>
    <property type="match status" value="6"/>
</dbReference>
<feature type="signal peptide" evidence="1">
    <location>
        <begin position="1"/>
        <end position="33"/>
    </location>
</feature>
<feature type="chain" id="PRO_5011666299" evidence="1">
    <location>
        <begin position="34"/>
        <end position="789"/>
    </location>
</feature>
<evidence type="ECO:0000256" key="1">
    <source>
        <dbReference type="SAM" id="SignalP"/>
    </source>
</evidence>
<dbReference type="RefSeq" id="WP_091362761.1">
    <property type="nucleotide sequence ID" value="NZ_FMZF01000001.1"/>
</dbReference>
<evidence type="ECO:0000313" key="2">
    <source>
        <dbReference type="EMBL" id="SDC06871.1"/>
    </source>
</evidence>
<evidence type="ECO:0000313" key="3">
    <source>
        <dbReference type="Proteomes" id="UP000199416"/>
    </source>
</evidence>
<dbReference type="EMBL" id="FMZF01000001">
    <property type="protein sequence ID" value="SDC06871.1"/>
    <property type="molecule type" value="Genomic_DNA"/>
</dbReference>
<keyword evidence="3" id="KW-1185">Reference proteome</keyword>
<dbReference type="InterPro" id="IPR013207">
    <property type="entry name" value="LGFP"/>
</dbReference>
<sequence length="789" mass="81486">MRLAARPRSPRLLALVAVPAVLAPLLLAGPAAAEDPAPAQVATGDTVVGELVQAFADPEGAAAATGGTAADAEDTLLSWIDTGDGGSVRVPTEDVADIEVGATVEVTVGDEVRDEAAQQGLQPAREVVEAQVVAPAEAAAATAPTTNAVTVVMVQPGGAPRDATTLADVVTAVDGPVRQFWNEQTDGRVTLAVTGQHDWMTTTATCDAPFDLWREVAAAVGWTGAAGQHLLLYVPETSDCAYGLGTIGSGLGDGGLVYVRDTLTSVLAHEFGHNFGLGHASYRQCAGAVDGDGCSIRSYQDLYDVMGISWEQVGSLSAPHAALLGVLSPAAAPTLTAGAATTEFLLAPVGTRTGTRAVRLVDADGAVYWLEYRTATGRDGFLGTGANWPGLQTGVLLRLEGNRYDDSSYLLDGTPAADAWWPPQDRAVAVPRSTPVSFGSSPFTVTVLDTAAGGARVAVSTTPVDHPIEVAYRRLGGLATLGAPVGARVCGLRDGGCLQHYERGSLYWSSATGAQPVNLRGAIGGRWGSLGREGGYLGFPVTGEVCGLRDGGCYQLFQGGTVHWSPTTGAQPTNGAIRARWGSLGYENGYLGYPVTAEVCGLRDGGCYQGFQGGTVHWSPATGAQPTNGALRARWASLGAETGFLGYPRDVAVCGLRNGGCFQGFQGGWLYWAPATGAQPLNGAIRSTWLSEGWENGYLGYPAAAAACGLRNGGCAQAFQGGSIHWSPTTGAHPVHGAIRTRWAQLGWENGYLGYPVGGAYALPNGDAAQSFQGGRLHWSARTGQVTAY</sequence>
<organism evidence="2 3">
    <name type="scientific">Geodermatophilus telluris</name>
    <dbReference type="NCBI Taxonomy" id="1190417"/>
    <lineage>
        <taxon>Bacteria</taxon>
        <taxon>Bacillati</taxon>
        <taxon>Actinomycetota</taxon>
        <taxon>Actinomycetes</taxon>
        <taxon>Geodermatophilales</taxon>
        <taxon>Geodermatophilaceae</taxon>
        <taxon>Geodermatophilus</taxon>
    </lineage>
</organism>
<keyword evidence="1" id="KW-0732">Signal</keyword>
<name>A0A1G6IKA7_9ACTN</name>
<dbReference type="OrthoDB" id="3758789at2"/>
<dbReference type="SUPFAM" id="SSF55486">
    <property type="entry name" value="Metalloproteases ('zincins'), catalytic domain"/>
    <property type="match status" value="1"/>
</dbReference>
<protein>
    <submittedName>
        <fullName evidence="2">LGFP repeat-containing protein</fullName>
    </submittedName>
</protein>
<gene>
    <name evidence="2" type="ORF">SAMN05660690_0418</name>
</gene>
<dbReference type="AlphaFoldDB" id="A0A1G6IKA7"/>
<reference evidence="3" key="1">
    <citation type="submission" date="2016-10" db="EMBL/GenBank/DDBJ databases">
        <authorList>
            <person name="Varghese N."/>
            <person name="Submissions S."/>
        </authorList>
    </citation>
    <scope>NUCLEOTIDE SEQUENCE [LARGE SCALE GENOMIC DNA]</scope>
    <source>
        <strain evidence="3">DSM 45421</strain>
    </source>
</reference>